<gene>
    <name evidence="2" type="ORF">GCM10009838_85320</name>
</gene>
<evidence type="ECO:0000313" key="2">
    <source>
        <dbReference type="EMBL" id="GAA2006017.1"/>
    </source>
</evidence>
<keyword evidence="3" id="KW-1185">Reference proteome</keyword>
<proteinExistence type="predicted"/>
<dbReference type="PANTHER" id="PTHR37539">
    <property type="entry name" value="SECRETED PROTEIN-RELATED"/>
    <property type="match status" value="1"/>
</dbReference>
<name>A0ABN2TFG1_9ACTN</name>
<feature type="domain" description="ER-bound oxygenase mpaB/mpaB'/Rubber oxygenase catalytic" evidence="1">
    <location>
        <begin position="99"/>
        <end position="180"/>
    </location>
</feature>
<dbReference type="Proteomes" id="UP001499854">
    <property type="component" value="Unassembled WGS sequence"/>
</dbReference>
<sequence length="184" mass="19515">MTHVADMLTVGDPLADAVIAELADLGAEGRQALDQGLAEGLDSLREPPAAIRALLHQLEERPSWLLDADLADGDRATQAIPQPWDVIAFAAVSMTYVYASPSIAKLLMYTGDLASSAAPRRLAETGAWRSAVVLPGGLVRGAPGYVATARVRLMHARVRAKALRDGWDTGKLGVPINQAELART</sequence>
<evidence type="ECO:0000313" key="3">
    <source>
        <dbReference type="Proteomes" id="UP001499854"/>
    </source>
</evidence>
<protein>
    <recommendedName>
        <fullName evidence="1">ER-bound oxygenase mpaB/mpaB'/Rubber oxygenase catalytic domain-containing protein</fullName>
    </recommendedName>
</protein>
<reference evidence="2 3" key="1">
    <citation type="journal article" date="2019" name="Int. J. Syst. Evol. Microbiol.">
        <title>The Global Catalogue of Microorganisms (GCM) 10K type strain sequencing project: providing services to taxonomists for standard genome sequencing and annotation.</title>
        <authorList>
            <consortium name="The Broad Institute Genomics Platform"/>
            <consortium name="The Broad Institute Genome Sequencing Center for Infectious Disease"/>
            <person name="Wu L."/>
            <person name="Ma J."/>
        </authorList>
    </citation>
    <scope>NUCLEOTIDE SEQUENCE [LARGE SCALE GENOMIC DNA]</scope>
    <source>
        <strain evidence="2 3">JCM 16013</strain>
    </source>
</reference>
<comment type="caution">
    <text evidence="2">The sequence shown here is derived from an EMBL/GenBank/DDBJ whole genome shotgun (WGS) entry which is preliminary data.</text>
</comment>
<dbReference type="PANTHER" id="PTHR37539:SF1">
    <property type="entry name" value="ER-BOUND OXYGENASE MPAB_MPAB'_RUBBER OXYGENASE CATALYTIC DOMAIN-CONTAINING PROTEIN"/>
    <property type="match status" value="1"/>
</dbReference>
<dbReference type="InterPro" id="IPR037473">
    <property type="entry name" value="Lcp-like"/>
</dbReference>
<dbReference type="RefSeq" id="WP_344662949.1">
    <property type="nucleotide sequence ID" value="NZ_BAAAQM010000089.1"/>
</dbReference>
<dbReference type="Pfam" id="PF09995">
    <property type="entry name" value="MPAB_Lcp_cat"/>
    <property type="match status" value="1"/>
</dbReference>
<dbReference type="InterPro" id="IPR018713">
    <property type="entry name" value="MPAB/Lcp_cat_dom"/>
</dbReference>
<evidence type="ECO:0000259" key="1">
    <source>
        <dbReference type="Pfam" id="PF09995"/>
    </source>
</evidence>
<organism evidence="2 3">
    <name type="scientific">Catenulispora subtropica</name>
    <dbReference type="NCBI Taxonomy" id="450798"/>
    <lineage>
        <taxon>Bacteria</taxon>
        <taxon>Bacillati</taxon>
        <taxon>Actinomycetota</taxon>
        <taxon>Actinomycetes</taxon>
        <taxon>Catenulisporales</taxon>
        <taxon>Catenulisporaceae</taxon>
        <taxon>Catenulispora</taxon>
    </lineage>
</organism>
<dbReference type="EMBL" id="BAAAQM010000089">
    <property type="protein sequence ID" value="GAA2006017.1"/>
    <property type="molecule type" value="Genomic_DNA"/>
</dbReference>
<accession>A0ABN2TFG1</accession>